<dbReference type="AlphaFoldDB" id="C8V977"/>
<gene>
    <name evidence="2" type="ORF">ANIA_11434</name>
</gene>
<evidence type="ECO:0000256" key="1">
    <source>
        <dbReference type="SAM" id="MobiDB-lite"/>
    </source>
</evidence>
<reference evidence="3" key="2">
    <citation type="journal article" date="2009" name="Fungal Genet. Biol.">
        <title>The 2008 update of the Aspergillus nidulans genome annotation: a community effort.</title>
        <authorList>
            <person name="Wortman J.R."/>
            <person name="Gilsenan J.M."/>
            <person name="Joardar V."/>
            <person name="Deegan J."/>
            <person name="Clutterbuck J."/>
            <person name="Andersen M.R."/>
            <person name="Archer D."/>
            <person name="Bencina M."/>
            <person name="Braus G."/>
            <person name="Coutinho P."/>
            <person name="von Dohren H."/>
            <person name="Doonan J."/>
            <person name="Driessen A.J."/>
            <person name="Durek P."/>
            <person name="Espeso E."/>
            <person name="Fekete E."/>
            <person name="Flipphi M."/>
            <person name="Estrada C.G."/>
            <person name="Geysens S."/>
            <person name="Goldman G."/>
            <person name="de Groot P.W."/>
            <person name="Hansen K."/>
            <person name="Harris S.D."/>
            <person name="Heinekamp T."/>
            <person name="Helmstaedt K."/>
            <person name="Henrissat B."/>
            <person name="Hofmann G."/>
            <person name="Homan T."/>
            <person name="Horio T."/>
            <person name="Horiuchi H."/>
            <person name="James S."/>
            <person name="Jones M."/>
            <person name="Karaffa L."/>
            <person name="Karanyi Z."/>
            <person name="Kato M."/>
            <person name="Keller N."/>
            <person name="Kelly D.E."/>
            <person name="Kiel J.A."/>
            <person name="Kim J.M."/>
            <person name="van der Klei I.J."/>
            <person name="Klis F.M."/>
            <person name="Kovalchuk A."/>
            <person name="Krasevec N."/>
            <person name="Kubicek C.P."/>
            <person name="Liu B."/>
            <person name="Maccabe A."/>
            <person name="Meyer V."/>
            <person name="Mirabito P."/>
            <person name="Miskei M."/>
            <person name="Mos M."/>
            <person name="Mullins J."/>
            <person name="Nelson D.R."/>
            <person name="Nielsen J."/>
            <person name="Oakley B.R."/>
            <person name="Osmani S.A."/>
            <person name="Pakula T."/>
            <person name="Paszewski A."/>
            <person name="Paulsen I."/>
            <person name="Pilsyk S."/>
            <person name="Pocsi I."/>
            <person name="Punt P.J."/>
            <person name="Ram A.F."/>
            <person name="Ren Q."/>
            <person name="Robellet X."/>
            <person name="Robson G."/>
            <person name="Seiboth B."/>
            <person name="van Solingen P."/>
            <person name="Specht T."/>
            <person name="Sun J."/>
            <person name="Taheri-Talesh N."/>
            <person name="Takeshita N."/>
            <person name="Ussery D."/>
            <person name="vanKuyk P.A."/>
            <person name="Visser H."/>
            <person name="van de Vondervoort P.J."/>
            <person name="de Vries R.P."/>
            <person name="Walton J."/>
            <person name="Xiang X."/>
            <person name="Xiong Y."/>
            <person name="Zeng A.P."/>
            <person name="Brandt B.W."/>
            <person name="Cornell M.J."/>
            <person name="van den Hondel C.A."/>
            <person name="Visser J."/>
            <person name="Oliver S.G."/>
            <person name="Turner G."/>
        </authorList>
    </citation>
    <scope>GENOME REANNOTATION</scope>
    <source>
        <strain evidence="3">FGSC A4 / ATCC 38163 / CBS 112.46 / NRRL 194 / M139</strain>
    </source>
</reference>
<protein>
    <submittedName>
        <fullName evidence="2">Uncharacterized protein</fullName>
    </submittedName>
</protein>
<dbReference type="EMBL" id="BN001303">
    <property type="protein sequence ID" value="CBF77779.1"/>
    <property type="molecule type" value="Genomic_DNA"/>
</dbReference>
<name>C8V977_EMENI</name>
<dbReference type="InParanoid" id="C8V977"/>
<sequence length="62" mass="6838">MSSELLDSPYATQQMRRLKSTSPTAIDAFDKAPPRCQTTTADSMPLFGIDMFLQLKGLNTQA</sequence>
<feature type="compositionally biased region" description="Polar residues" evidence="1">
    <location>
        <begin position="1"/>
        <end position="24"/>
    </location>
</feature>
<dbReference type="Proteomes" id="UP000000560">
    <property type="component" value="Chromosome III"/>
</dbReference>
<evidence type="ECO:0000313" key="2">
    <source>
        <dbReference type="EMBL" id="CBF77779.1"/>
    </source>
</evidence>
<dbReference type="HOGENOM" id="CLU_2904179_0_0_1"/>
<feature type="region of interest" description="Disordered" evidence="1">
    <location>
        <begin position="1"/>
        <end position="34"/>
    </location>
</feature>
<dbReference type="KEGG" id="ani:ANIA_11434"/>
<organism evidence="2 3">
    <name type="scientific">Emericella nidulans (strain FGSC A4 / ATCC 38163 / CBS 112.46 / NRRL 194 / M139)</name>
    <name type="common">Aspergillus nidulans</name>
    <dbReference type="NCBI Taxonomy" id="227321"/>
    <lineage>
        <taxon>Eukaryota</taxon>
        <taxon>Fungi</taxon>
        <taxon>Dikarya</taxon>
        <taxon>Ascomycota</taxon>
        <taxon>Pezizomycotina</taxon>
        <taxon>Eurotiomycetes</taxon>
        <taxon>Eurotiomycetidae</taxon>
        <taxon>Eurotiales</taxon>
        <taxon>Aspergillaceae</taxon>
        <taxon>Aspergillus</taxon>
        <taxon>Aspergillus subgen. Nidulantes</taxon>
    </lineage>
</organism>
<proteinExistence type="predicted"/>
<dbReference type="GeneID" id="74897019"/>
<evidence type="ECO:0000313" key="3">
    <source>
        <dbReference type="Proteomes" id="UP000000560"/>
    </source>
</evidence>
<dbReference type="RefSeq" id="XP_050467755.1">
    <property type="nucleotide sequence ID" value="XM_050611767.1"/>
</dbReference>
<keyword evidence="3" id="KW-1185">Reference proteome</keyword>
<reference evidence="3" key="1">
    <citation type="journal article" date="2005" name="Nature">
        <title>Sequencing of Aspergillus nidulans and comparative analysis with A. fumigatus and A. oryzae.</title>
        <authorList>
            <person name="Galagan J.E."/>
            <person name="Calvo S.E."/>
            <person name="Cuomo C."/>
            <person name="Ma L.J."/>
            <person name="Wortman J.R."/>
            <person name="Batzoglou S."/>
            <person name="Lee S.I."/>
            <person name="Basturkmen M."/>
            <person name="Spevak C.C."/>
            <person name="Clutterbuck J."/>
            <person name="Kapitonov V."/>
            <person name="Jurka J."/>
            <person name="Scazzocchio C."/>
            <person name="Farman M."/>
            <person name="Butler J."/>
            <person name="Purcell S."/>
            <person name="Harris S."/>
            <person name="Braus G.H."/>
            <person name="Draht O."/>
            <person name="Busch S."/>
            <person name="D'Enfert C."/>
            <person name="Bouchier C."/>
            <person name="Goldman G.H."/>
            <person name="Bell-Pedersen D."/>
            <person name="Griffiths-Jones S."/>
            <person name="Doonan J.H."/>
            <person name="Yu J."/>
            <person name="Vienken K."/>
            <person name="Pain A."/>
            <person name="Freitag M."/>
            <person name="Selker E.U."/>
            <person name="Archer D.B."/>
            <person name="Penalva M.A."/>
            <person name="Oakley B.R."/>
            <person name="Momany M."/>
            <person name="Tanaka T."/>
            <person name="Kumagai T."/>
            <person name="Asai K."/>
            <person name="Machida M."/>
            <person name="Nierman W.C."/>
            <person name="Denning D.W."/>
            <person name="Caddick M."/>
            <person name="Hynes M."/>
            <person name="Paoletti M."/>
            <person name="Fischer R."/>
            <person name="Miller B."/>
            <person name="Dyer P."/>
            <person name="Sachs M.S."/>
            <person name="Osmani S.A."/>
            <person name="Birren B.W."/>
        </authorList>
    </citation>
    <scope>NUCLEOTIDE SEQUENCE [LARGE SCALE GENOMIC DNA]</scope>
    <source>
        <strain evidence="3">FGSC A4 / ATCC 38163 / CBS 112.46 / NRRL 194 / M139</strain>
    </source>
</reference>
<accession>C8V977</accession>